<organism evidence="2 3">
    <name type="scientific">Streptomyces phage Dubu</name>
    <dbReference type="NCBI Taxonomy" id="2591226"/>
    <lineage>
        <taxon>Viruses</taxon>
        <taxon>Duplodnaviria</taxon>
        <taxon>Heunggongvirae</taxon>
        <taxon>Uroviricota</taxon>
        <taxon>Caudoviricetes</taxon>
        <taxon>Dubuvirus</taxon>
        <taxon>Dubuvirus dubu</taxon>
    </lineage>
</organism>
<dbReference type="KEGG" id="vg:77931322"/>
<feature type="compositionally biased region" description="Polar residues" evidence="1">
    <location>
        <begin position="40"/>
        <end position="54"/>
    </location>
</feature>
<dbReference type="RefSeq" id="YP_010655460.1">
    <property type="nucleotide sequence ID" value="NC_070828.1"/>
</dbReference>
<reference evidence="2 3" key="1">
    <citation type="submission" date="2019-05" db="EMBL/GenBank/DDBJ databases">
        <authorList>
            <person name="Derk J.T."/>
            <person name="Gurtovaia V."/>
            <person name="Hoskins I.B.W."/>
            <person name="Meyer D.A."/>
            <person name="Wheatley K.M."/>
            <person name="Pape-Zambito D.A."/>
            <person name="Garlena R.A."/>
            <person name="Russell D.A."/>
            <person name="Pope W.H."/>
            <person name="Jacobs-Sera D."/>
            <person name="Hatfull G.F."/>
        </authorList>
    </citation>
    <scope>NUCLEOTIDE SEQUENCE [LARGE SCALE GENOMIC DNA]</scope>
</reference>
<evidence type="ECO:0000313" key="2">
    <source>
        <dbReference type="EMBL" id="QDH92121.1"/>
    </source>
</evidence>
<dbReference type="GeneID" id="77931322"/>
<dbReference type="Proteomes" id="UP000316735">
    <property type="component" value="Segment"/>
</dbReference>
<proteinExistence type="predicted"/>
<accession>A0A514DET3</accession>
<name>A0A514DET3_9CAUD</name>
<sequence length="1273" mass="136604">MAFPLDIRTELHLAGAWTDISSHVYVRDQKVISRGRRDQGASTDPSSLSLTLNNRDGRYSPRNAMSPLYGLIGRNTRVRLSVPGYGTPYLQMEADGSQSVTTPDAPALDLTGDMDIRAELAPNWYGPDNQMIVGKWDAATDQRSWVVRIESGRVYLNWSGDGTKAASWFAGRYLPRLPQRAAIRVTFDASNADGLREVRFYWAESLAGTWSPIGDPVVLAPEAPVPFSGSAPLSVGMYDVSVNPKVPRLPFAGRAYAFQVRSGIDGPLVAAPDFTAQAVGARSFTDSVGLVWTLNGGTEIRDREDRFQGEISSWPTEWSLDGSDVWTPIQASGILRRLGQGQKPFDSTLRRRIPSGDPVAYWPMEDDSTTTRAYSPLPTVEPASVTGLEFASVSDLVSSAPLPRLTASASLSAPIPTTMPNGAWQVEFVYNADDKAPADYSEVISFTSPNGTVRRWVISLKKGAALVRGYGSGTATVVDQAIGIGDDVFHGWVRLRFWVRELEGTPGTVEWRINWQDVGGDAGGLTRTYAGTVGRLSFLTAKWEAATEGWGIGHLTVLATADDALMNGSDDAFHGETAWDRLRRLASEERLPLSRIPGELEPERVGYQRQETLLNLLSAAATADGGMLLEDPRRVGLVYRDRSSLYTQEPKLVLSYTAPGLGPELQPVDDDSAVRNDITVTRDGGTAGRAFLDEGPLSLQPPPYGIGKYDEAVTLSLAHDTQPEPVANWRLHLGTFDGARYPTVSVTFHKPGAEVHIPAALDLHEGDLIRLTDLPPWVAHGDVDLIVEGWTETLDLYRWTIEFNCSPGGPWNTAVASHPTYAKVGTDDSTLASPVTATDTTLAVRTSPGPLWVTANPVLNVNPDFAQDLADWTGSGATLARVPTPAGAPFAAPWSMTVTPDGTSQYPSAGSGMLPVTAGQSFTLSGWASSSRSRNVALNLNWFDASFAYLSTSANDKFVAAGSWSWFELTATPPAGAVYANLAPTVPDFPPVTDVLTVGQVTFRKAGGSPAEFPIPLELGGEVVNVTAVSPALVQDTFSRPIVGAWGSADSGQAWTIHGLGTAADYAVNGTVGQHILNTRNVFRITTLDSLDLADVETLTKVTVPVAATGDGVYAYFLSRTDPTVARFYFARLYVSTTNLATLSLRKRTPTETLLATAPTSMPHTAGSSYWVRFKVEGSALMARAWKEGSQEPDVWQVTATDTDPLVPASGGIGLRSFIGSSNTNTLPVTVAFDDYSISDAQAFTVTRSVNGVTKPHAAATPVGLAFPAVASL</sequence>
<protein>
    <submittedName>
        <fullName evidence="2">Uncharacterized protein</fullName>
    </submittedName>
</protein>
<dbReference type="Gene3D" id="2.60.120.260">
    <property type="entry name" value="Galactose-binding domain-like"/>
    <property type="match status" value="1"/>
</dbReference>
<evidence type="ECO:0000313" key="3">
    <source>
        <dbReference type="Proteomes" id="UP000316735"/>
    </source>
</evidence>
<feature type="region of interest" description="Disordered" evidence="1">
    <location>
        <begin position="33"/>
        <end position="59"/>
    </location>
</feature>
<evidence type="ECO:0000256" key="1">
    <source>
        <dbReference type="SAM" id="MobiDB-lite"/>
    </source>
</evidence>
<gene>
    <name evidence="2" type="primary">16</name>
    <name evidence="2" type="ORF">SEA_DUBU_16</name>
</gene>
<keyword evidence="3" id="KW-1185">Reference proteome</keyword>
<dbReference type="EMBL" id="MK937595">
    <property type="protein sequence ID" value="QDH92121.1"/>
    <property type="molecule type" value="Genomic_DNA"/>
</dbReference>